<dbReference type="InterPro" id="IPR013249">
    <property type="entry name" value="RNA_pol_sigma70_r4_t2"/>
</dbReference>
<dbReference type="InterPro" id="IPR014284">
    <property type="entry name" value="RNA_pol_sigma-70_dom"/>
</dbReference>
<dbReference type="InterPro" id="IPR000838">
    <property type="entry name" value="RNA_pol_sigma70_ECF_CS"/>
</dbReference>
<evidence type="ECO:0000256" key="5">
    <source>
        <dbReference type="ARBA" id="ARBA00023163"/>
    </source>
</evidence>
<dbReference type="CDD" id="cd06171">
    <property type="entry name" value="Sigma70_r4"/>
    <property type="match status" value="1"/>
</dbReference>
<dbReference type="AlphaFoldDB" id="A0AAN0M933"/>
<dbReference type="PANTHER" id="PTHR43133:SF25">
    <property type="entry name" value="RNA POLYMERASE SIGMA FACTOR RFAY-RELATED"/>
    <property type="match status" value="1"/>
</dbReference>
<evidence type="ECO:0000313" key="10">
    <source>
        <dbReference type="Proteomes" id="UP001470809"/>
    </source>
</evidence>
<proteinExistence type="inferred from homology"/>
<dbReference type="GO" id="GO:0006352">
    <property type="term" value="P:DNA-templated transcription initiation"/>
    <property type="evidence" value="ECO:0007669"/>
    <property type="project" value="InterPro"/>
</dbReference>
<organism evidence="9 10">
    <name type="scientific">Yoonia rhodophyticola</name>
    <dbReference type="NCBI Taxonomy" id="3137370"/>
    <lineage>
        <taxon>Bacteria</taxon>
        <taxon>Pseudomonadati</taxon>
        <taxon>Pseudomonadota</taxon>
        <taxon>Alphaproteobacteria</taxon>
        <taxon>Rhodobacterales</taxon>
        <taxon>Paracoccaceae</taxon>
        <taxon>Yoonia</taxon>
    </lineage>
</organism>
<dbReference type="EMBL" id="CP151767">
    <property type="protein sequence ID" value="WZU66999.1"/>
    <property type="molecule type" value="Genomic_DNA"/>
</dbReference>
<evidence type="ECO:0000256" key="1">
    <source>
        <dbReference type="ARBA" id="ARBA00010641"/>
    </source>
</evidence>
<sequence length="174" mass="19461">MGSSNNQTDPRDEIVEHIPDMRAFALNLTRNPTLADDLVQDALVKAWRKFHQFQAGTNLRAWLFTILRNTFYSEIRKNKNDFGENGQDLDELASIMHGQDAQIALIDFEKALGLLPTEQREALILVAAIGMSYDEAAETCGVAMGTIKSRINRGRKRLAELLYGDAPIPAEEAE</sequence>
<evidence type="ECO:0000256" key="2">
    <source>
        <dbReference type="ARBA" id="ARBA00023015"/>
    </source>
</evidence>
<dbReference type="SUPFAM" id="SSF88659">
    <property type="entry name" value="Sigma3 and sigma4 domains of RNA polymerase sigma factors"/>
    <property type="match status" value="1"/>
</dbReference>
<dbReference type="RefSeq" id="WP_342076317.1">
    <property type="nucleotide sequence ID" value="NZ_CP151767.2"/>
</dbReference>
<keyword evidence="3 6" id="KW-0731">Sigma factor</keyword>
<dbReference type="PROSITE" id="PS01063">
    <property type="entry name" value="SIGMA70_ECF"/>
    <property type="match status" value="1"/>
</dbReference>
<dbReference type="GO" id="GO:0016987">
    <property type="term" value="F:sigma factor activity"/>
    <property type="evidence" value="ECO:0007669"/>
    <property type="project" value="UniProtKB-KW"/>
</dbReference>
<keyword evidence="2 6" id="KW-0805">Transcription regulation</keyword>
<comment type="similarity">
    <text evidence="1 6">Belongs to the sigma-70 factor family. ECF subfamily.</text>
</comment>
<feature type="domain" description="RNA polymerase sigma-70 region 2" evidence="7">
    <location>
        <begin position="16"/>
        <end position="79"/>
    </location>
</feature>
<dbReference type="Pfam" id="PF08281">
    <property type="entry name" value="Sigma70_r4_2"/>
    <property type="match status" value="1"/>
</dbReference>
<keyword evidence="5 6" id="KW-0804">Transcription</keyword>
<gene>
    <name evidence="9" type="ORF">AABB31_18815</name>
</gene>
<dbReference type="SUPFAM" id="SSF88946">
    <property type="entry name" value="Sigma2 domain of RNA polymerase sigma factors"/>
    <property type="match status" value="1"/>
</dbReference>
<dbReference type="InterPro" id="IPR039425">
    <property type="entry name" value="RNA_pol_sigma-70-like"/>
</dbReference>
<evidence type="ECO:0000313" key="9">
    <source>
        <dbReference type="EMBL" id="WZU66999.1"/>
    </source>
</evidence>
<dbReference type="KEGG" id="yrh:AABB31_18815"/>
<name>A0AAN0M933_9RHOB</name>
<keyword evidence="4 6" id="KW-0238">DNA-binding</keyword>
<dbReference type="InterPro" id="IPR013324">
    <property type="entry name" value="RNA_pol_sigma_r3/r4-like"/>
</dbReference>
<dbReference type="GO" id="GO:0003677">
    <property type="term" value="F:DNA binding"/>
    <property type="evidence" value="ECO:0007669"/>
    <property type="project" value="UniProtKB-KW"/>
</dbReference>
<dbReference type="Proteomes" id="UP001470809">
    <property type="component" value="Chromosome"/>
</dbReference>
<reference evidence="9" key="1">
    <citation type="submission" date="2024-08" db="EMBL/GenBank/DDBJ databases">
        <title>Phylogenomic analyses of a clade within the roseobacter group suggest taxonomic reassignments of species of the genera Aestuariivita, Citreicella, Loktanella, Nautella, Pelagibaca, Ruegeria, Thalassobius, Thiobacimonas and Tropicibacter, and the proposal o.</title>
        <authorList>
            <person name="Jeon C.O."/>
        </authorList>
    </citation>
    <scope>NUCLEOTIDE SEQUENCE</scope>
    <source>
        <strain evidence="9">SS1-5</strain>
    </source>
</reference>
<dbReference type="InterPro" id="IPR007627">
    <property type="entry name" value="RNA_pol_sigma70_r2"/>
</dbReference>
<evidence type="ECO:0000256" key="4">
    <source>
        <dbReference type="ARBA" id="ARBA00023125"/>
    </source>
</evidence>
<evidence type="ECO:0000259" key="7">
    <source>
        <dbReference type="Pfam" id="PF04542"/>
    </source>
</evidence>
<dbReference type="Pfam" id="PF04542">
    <property type="entry name" value="Sigma70_r2"/>
    <property type="match status" value="1"/>
</dbReference>
<evidence type="ECO:0000256" key="6">
    <source>
        <dbReference type="RuleBase" id="RU000716"/>
    </source>
</evidence>
<dbReference type="InterPro" id="IPR013325">
    <property type="entry name" value="RNA_pol_sigma_r2"/>
</dbReference>
<dbReference type="Gene3D" id="1.10.10.10">
    <property type="entry name" value="Winged helix-like DNA-binding domain superfamily/Winged helix DNA-binding domain"/>
    <property type="match status" value="1"/>
</dbReference>
<keyword evidence="10" id="KW-1185">Reference proteome</keyword>
<protein>
    <recommendedName>
        <fullName evidence="6">RNA polymerase sigma factor</fullName>
    </recommendedName>
</protein>
<dbReference type="PANTHER" id="PTHR43133">
    <property type="entry name" value="RNA POLYMERASE ECF-TYPE SIGMA FACTO"/>
    <property type="match status" value="1"/>
</dbReference>
<evidence type="ECO:0000256" key="3">
    <source>
        <dbReference type="ARBA" id="ARBA00023082"/>
    </source>
</evidence>
<dbReference type="Gene3D" id="1.10.1740.10">
    <property type="match status" value="1"/>
</dbReference>
<feature type="domain" description="RNA polymerase sigma factor 70 region 4 type 2" evidence="8">
    <location>
        <begin position="108"/>
        <end position="158"/>
    </location>
</feature>
<evidence type="ECO:0000259" key="8">
    <source>
        <dbReference type="Pfam" id="PF08281"/>
    </source>
</evidence>
<accession>A0AAN0M933</accession>
<dbReference type="NCBIfam" id="TIGR02937">
    <property type="entry name" value="sigma70-ECF"/>
    <property type="match status" value="1"/>
</dbReference>
<dbReference type="InterPro" id="IPR036388">
    <property type="entry name" value="WH-like_DNA-bd_sf"/>
</dbReference>